<evidence type="ECO:0000256" key="1">
    <source>
        <dbReference type="SAM" id="SignalP"/>
    </source>
</evidence>
<name>A0A822YZ05_NELNU</name>
<reference evidence="2 3" key="1">
    <citation type="journal article" date="2020" name="Mol. Biol. Evol.">
        <title>Distinct Expression and Methylation Patterns for Genes with Different Fates following a Single Whole-Genome Duplication in Flowering Plants.</title>
        <authorList>
            <person name="Shi T."/>
            <person name="Rahmani R.S."/>
            <person name="Gugger P.F."/>
            <person name="Wang M."/>
            <person name="Li H."/>
            <person name="Zhang Y."/>
            <person name="Li Z."/>
            <person name="Wang Q."/>
            <person name="Van de Peer Y."/>
            <person name="Marchal K."/>
            <person name="Chen J."/>
        </authorList>
    </citation>
    <scope>NUCLEOTIDE SEQUENCE [LARGE SCALE GENOMIC DNA]</scope>
    <source>
        <tissue evidence="2">Leaf</tissue>
    </source>
</reference>
<sequence length="63" mass="7569">MSSFMKFFLNFKTVITLRLLLDKYIKQSIQCLCIFFFHFSRQTLGWGGRIEPKISEDYMHLIS</sequence>
<comment type="caution">
    <text evidence="2">The sequence shown here is derived from an EMBL/GenBank/DDBJ whole genome shotgun (WGS) entry which is preliminary data.</text>
</comment>
<dbReference type="EMBL" id="DUZY01000004">
    <property type="protein sequence ID" value="DAD37473.1"/>
    <property type="molecule type" value="Genomic_DNA"/>
</dbReference>
<evidence type="ECO:0000313" key="3">
    <source>
        <dbReference type="Proteomes" id="UP000607653"/>
    </source>
</evidence>
<organism evidence="2 3">
    <name type="scientific">Nelumbo nucifera</name>
    <name type="common">Sacred lotus</name>
    <dbReference type="NCBI Taxonomy" id="4432"/>
    <lineage>
        <taxon>Eukaryota</taxon>
        <taxon>Viridiplantae</taxon>
        <taxon>Streptophyta</taxon>
        <taxon>Embryophyta</taxon>
        <taxon>Tracheophyta</taxon>
        <taxon>Spermatophyta</taxon>
        <taxon>Magnoliopsida</taxon>
        <taxon>Proteales</taxon>
        <taxon>Nelumbonaceae</taxon>
        <taxon>Nelumbo</taxon>
    </lineage>
</organism>
<feature type="chain" id="PRO_5032828577" evidence="1">
    <location>
        <begin position="17"/>
        <end position="63"/>
    </location>
</feature>
<feature type="signal peptide" evidence="1">
    <location>
        <begin position="1"/>
        <end position="16"/>
    </location>
</feature>
<protein>
    <submittedName>
        <fullName evidence="2">Uncharacterized protein</fullName>
    </submittedName>
</protein>
<keyword evidence="3" id="KW-1185">Reference proteome</keyword>
<accession>A0A822YZ05</accession>
<gene>
    <name evidence="2" type="ORF">HUJ06_008114</name>
</gene>
<evidence type="ECO:0000313" key="2">
    <source>
        <dbReference type="EMBL" id="DAD37473.1"/>
    </source>
</evidence>
<proteinExistence type="predicted"/>
<keyword evidence="1" id="KW-0732">Signal</keyword>
<dbReference type="AlphaFoldDB" id="A0A822YZ05"/>
<dbReference type="Proteomes" id="UP000607653">
    <property type="component" value="Unassembled WGS sequence"/>
</dbReference>